<accession>A0A9N9BGR7</accession>
<name>A0A9N9BGR7_9GLOM</name>
<sequence>VTCTPKQLQEFIHFGIECTEYNSVTGTSNVNMQMTVLYHMESVRFQKYLGHLGSNIKLGSTYLISGLFKFSTSEKMMVKATDIDYLRTSNIIHNTYENFSSNPSTQSIIDIIADDIESTTTHALKTVEPTITSANHNVMVTPGPSKNLKEEQLSYKDDEKTEELDEDEISQDKSEEESQSKKRKRNVRITTKEKKKKSEK</sequence>
<evidence type="ECO:0000256" key="1">
    <source>
        <dbReference type="SAM" id="MobiDB-lite"/>
    </source>
</evidence>
<feature type="compositionally biased region" description="Basic and acidic residues" evidence="1">
    <location>
        <begin position="170"/>
        <end position="180"/>
    </location>
</feature>
<feature type="region of interest" description="Disordered" evidence="1">
    <location>
        <begin position="135"/>
        <end position="200"/>
    </location>
</feature>
<organism evidence="2 3">
    <name type="scientific">Racocetra fulgida</name>
    <dbReference type="NCBI Taxonomy" id="60492"/>
    <lineage>
        <taxon>Eukaryota</taxon>
        <taxon>Fungi</taxon>
        <taxon>Fungi incertae sedis</taxon>
        <taxon>Mucoromycota</taxon>
        <taxon>Glomeromycotina</taxon>
        <taxon>Glomeromycetes</taxon>
        <taxon>Diversisporales</taxon>
        <taxon>Gigasporaceae</taxon>
        <taxon>Racocetra</taxon>
    </lineage>
</organism>
<feature type="compositionally biased region" description="Basic and acidic residues" evidence="1">
    <location>
        <begin position="190"/>
        <end position="200"/>
    </location>
</feature>
<protein>
    <submittedName>
        <fullName evidence="2">1504_t:CDS:1</fullName>
    </submittedName>
</protein>
<evidence type="ECO:0000313" key="2">
    <source>
        <dbReference type="EMBL" id="CAG8567351.1"/>
    </source>
</evidence>
<dbReference type="AlphaFoldDB" id="A0A9N9BGR7"/>
<feature type="non-terminal residue" evidence="2">
    <location>
        <position position="1"/>
    </location>
</feature>
<dbReference type="EMBL" id="CAJVPZ010005922">
    <property type="protein sequence ID" value="CAG8567351.1"/>
    <property type="molecule type" value="Genomic_DNA"/>
</dbReference>
<proteinExistence type="predicted"/>
<keyword evidence="3" id="KW-1185">Reference proteome</keyword>
<feature type="compositionally biased region" description="Acidic residues" evidence="1">
    <location>
        <begin position="160"/>
        <end position="169"/>
    </location>
</feature>
<dbReference type="Proteomes" id="UP000789396">
    <property type="component" value="Unassembled WGS sequence"/>
</dbReference>
<comment type="caution">
    <text evidence="2">The sequence shown here is derived from an EMBL/GenBank/DDBJ whole genome shotgun (WGS) entry which is preliminary data.</text>
</comment>
<feature type="compositionally biased region" description="Basic and acidic residues" evidence="1">
    <location>
        <begin position="147"/>
        <end position="159"/>
    </location>
</feature>
<gene>
    <name evidence="2" type="ORF">RFULGI_LOCUS5314</name>
</gene>
<evidence type="ECO:0000313" key="3">
    <source>
        <dbReference type="Proteomes" id="UP000789396"/>
    </source>
</evidence>
<reference evidence="2" key="1">
    <citation type="submission" date="2021-06" db="EMBL/GenBank/DDBJ databases">
        <authorList>
            <person name="Kallberg Y."/>
            <person name="Tangrot J."/>
            <person name="Rosling A."/>
        </authorList>
    </citation>
    <scope>NUCLEOTIDE SEQUENCE</scope>
    <source>
        <strain evidence="2">IN212</strain>
    </source>
</reference>
<dbReference type="OrthoDB" id="2441941at2759"/>